<reference evidence="10" key="1">
    <citation type="submission" date="2009-09" db="EMBL/GenBank/DDBJ databases">
        <title>The complete genome of Nakamurella multipartita DSM 44233.</title>
        <authorList>
            <consortium name="US DOE Joint Genome Institute (JGI-PGF)"/>
            <person name="Lucas S."/>
            <person name="Copeland A."/>
            <person name="Lapidus A."/>
            <person name="Glavina del Rio T."/>
            <person name="Dalin E."/>
            <person name="Tice H."/>
            <person name="Bruce D."/>
            <person name="Goodwin L."/>
            <person name="Pitluck S."/>
            <person name="Kyrpides N."/>
            <person name="Mavromatis K."/>
            <person name="Ivanova N."/>
            <person name="Ovchinnikova G."/>
            <person name="Sims D."/>
            <person name="Meincke L."/>
            <person name="Brettin T."/>
            <person name="Detter J.C."/>
            <person name="Han C."/>
            <person name="Larimer F."/>
            <person name="Land M."/>
            <person name="Hauser L."/>
            <person name="Markowitz V."/>
            <person name="Cheng J.-F."/>
            <person name="Hugenholtz P."/>
            <person name="Woyke T."/>
            <person name="Wu D."/>
            <person name="Klenk H.-P."/>
            <person name="Eisen J.A."/>
        </authorList>
    </citation>
    <scope>NUCLEOTIDE SEQUENCE [LARGE SCALE GENOMIC DNA]</scope>
    <source>
        <strain evidence="10">ATCC 700099 / DSM 44233 / CIP 104796 / JCM 9543 / NBRC 105858 / Y-104</strain>
    </source>
</reference>
<evidence type="ECO:0000256" key="3">
    <source>
        <dbReference type="ARBA" id="ARBA00016219"/>
    </source>
</evidence>
<evidence type="ECO:0000313" key="9">
    <source>
        <dbReference type="EMBL" id="ACV80254.1"/>
    </source>
</evidence>
<dbReference type="InterPro" id="IPR013328">
    <property type="entry name" value="6PGD_dom2"/>
</dbReference>
<sequence>MSTLTAGALATLDPRVAVPGYDRDRVRVGIVHLGVGAFHRAHQAVYLDDVLAAGDRDWGICGVGVLPPDAAVRDVLAAQDCLYTLLAVDADGGTVPRVIGSHVAHLHAPDDPQAVVDRLADPGTRIVSLTITEGGYGIDELTGTFDPRDVLTRADLAGAQPPHSAFGLIVAALAARRAAGTPPFTVLSCDNVQHNGEVARAAVTGFARATDPGLADWIAAHVAFPNSMVDRITPVTTDAVRDAVAGYGITDGAPVRSEAYRQWVIEDRFSAGRPALEQVGVQIVPDVAPYEKMKLRLLNAAHQVMSYLGVLAGETYVHDVCRTPAFVDFLLGYLHAEAIPTLDPVPGIDLDDYCRTLIERFGSEAIRDTLARQTVDASVRIPTFVLPVVRHQLAGGGDIRRAALTVAAWSRYLEGVTDAGAPIEISPDRRLPELRAAVAAERADPGVFLDQPEIFGDLGEHPRFRAAFVAARAKLAGVGARAAMAGLA</sequence>
<keyword evidence="4" id="KW-0560">Oxidoreductase</keyword>
<comment type="similarity">
    <text evidence="1">Belongs to the mannitol dehydrogenase family.</text>
</comment>
<organism evidence="9 10">
    <name type="scientific">Nakamurella multipartita (strain ATCC 700099 / DSM 44233 / CIP 104796 / JCM 9543 / NBRC 105858 / Y-104)</name>
    <name type="common">Microsphaera multipartita</name>
    <dbReference type="NCBI Taxonomy" id="479431"/>
    <lineage>
        <taxon>Bacteria</taxon>
        <taxon>Bacillati</taxon>
        <taxon>Actinomycetota</taxon>
        <taxon>Actinomycetes</taxon>
        <taxon>Nakamurellales</taxon>
        <taxon>Nakamurellaceae</taxon>
        <taxon>Nakamurella</taxon>
    </lineage>
</organism>
<dbReference type="Gene3D" id="3.40.50.720">
    <property type="entry name" value="NAD(P)-binding Rossmann-like Domain"/>
    <property type="match status" value="1"/>
</dbReference>
<dbReference type="PANTHER" id="PTHR43362">
    <property type="entry name" value="MANNITOL DEHYDROGENASE DSF1-RELATED"/>
    <property type="match status" value="1"/>
</dbReference>
<evidence type="ECO:0000256" key="4">
    <source>
        <dbReference type="ARBA" id="ARBA00023002"/>
    </source>
</evidence>
<proteinExistence type="inferred from homology"/>
<dbReference type="InParanoid" id="C8XH23"/>
<dbReference type="InterPro" id="IPR008927">
    <property type="entry name" value="6-PGluconate_DH-like_C_sf"/>
</dbReference>
<dbReference type="InterPro" id="IPR023027">
    <property type="entry name" value="Mannitol_DH_CS"/>
</dbReference>
<feature type="domain" description="Mannitol dehydrogenase N-terminal" evidence="7">
    <location>
        <begin position="29"/>
        <end position="277"/>
    </location>
</feature>
<protein>
    <recommendedName>
        <fullName evidence="3">Mannitol-1-phosphate 5-dehydrogenase</fullName>
        <ecNumber evidence="2">1.1.1.17</ecNumber>
    </recommendedName>
</protein>
<comment type="catalytic activity">
    <reaction evidence="6">
        <text>D-mannitol 1-phosphate + NAD(+) = beta-D-fructose 6-phosphate + NADH + H(+)</text>
        <dbReference type="Rhea" id="RHEA:19661"/>
        <dbReference type="ChEBI" id="CHEBI:15378"/>
        <dbReference type="ChEBI" id="CHEBI:57540"/>
        <dbReference type="ChEBI" id="CHEBI:57634"/>
        <dbReference type="ChEBI" id="CHEBI:57945"/>
        <dbReference type="ChEBI" id="CHEBI:61381"/>
        <dbReference type="EC" id="1.1.1.17"/>
    </reaction>
</comment>
<dbReference type="OrthoDB" id="271711at2"/>
<evidence type="ECO:0000259" key="7">
    <source>
        <dbReference type="Pfam" id="PF01232"/>
    </source>
</evidence>
<dbReference type="EC" id="1.1.1.17" evidence="2"/>
<dbReference type="SUPFAM" id="SSF48179">
    <property type="entry name" value="6-phosphogluconate dehydrogenase C-terminal domain-like"/>
    <property type="match status" value="1"/>
</dbReference>
<name>C8XH23_NAKMY</name>
<dbReference type="InterPro" id="IPR050988">
    <property type="entry name" value="Mannitol_DH/Oxidoreductase"/>
</dbReference>
<dbReference type="RefSeq" id="WP_015749080.1">
    <property type="nucleotide sequence ID" value="NC_013235.1"/>
</dbReference>
<evidence type="ECO:0000256" key="6">
    <source>
        <dbReference type="ARBA" id="ARBA00048615"/>
    </source>
</evidence>
<dbReference type="PANTHER" id="PTHR43362:SF1">
    <property type="entry name" value="MANNITOL DEHYDROGENASE 2-RELATED"/>
    <property type="match status" value="1"/>
</dbReference>
<dbReference type="InterPro" id="IPR000669">
    <property type="entry name" value="Mannitol_DH"/>
</dbReference>
<evidence type="ECO:0000259" key="8">
    <source>
        <dbReference type="Pfam" id="PF08125"/>
    </source>
</evidence>
<keyword evidence="5" id="KW-0520">NAD</keyword>
<dbReference type="Proteomes" id="UP000002218">
    <property type="component" value="Chromosome"/>
</dbReference>
<feature type="domain" description="Mannitol dehydrogenase C-terminal" evidence="8">
    <location>
        <begin position="286"/>
        <end position="471"/>
    </location>
</feature>
<dbReference type="Gene3D" id="1.10.1040.10">
    <property type="entry name" value="N-(1-d-carboxylethyl)-l-norvaline Dehydrogenase, domain 2"/>
    <property type="match status" value="1"/>
</dbReference>
<dbReference type="HOGENOM" id="CLU_027324_0_1_11"/>
<dbReference type="PROSITE" id="PS00974">
    <property type="entry name" value="MANNITOL_DHGENASE"/>
    <property type="match status" value="1"/>
</dbReference>
<dbReference type="PRINTS" id="PR00084">
    <property type="entry name" value="MTLDHDRGNASE"/>
</dbReference>
<dbReference type="InterPro" id="IPR013131">
    <property type="entry name" value="Mannitol_DH_N"/>
</dbReference>
<dbReference type="Pfam" id="PF01232">
    <property type="entry name" value="Mannitol_dh"/>
    <property type="match status" value="1"/>
</dbReference>
<dbReference type="Pfam" id="PF08125">
    <property type="entry name" value="Mannitol_dh_C"/>
    <property type="match status" value="1"/>
</dbReference>
<dbReference type="KEGG" id="nml:Namu_3962"/>
<accession>C8XH23</accession>
<keyword evidence="10" id="KW-1185">Reference proteome</keyword>
<evidence type="ECO:0000256" key="5">
    <source>
        <dbReference type="ARBA" id="ARBA00023027"/>
    </source>
</evidence>
<dbReference type="AlphaFoldDB" id="C8XH23"/>
<evidence type="ECO:0000256" key="1">
    <source>
        <dbReference type="ARBA" id="ARBA00006541"/>
    </source>
</evidence>
<dbReference type="GO" id="GO:0008926">
    <property type="term" value="F:mannitol-1-phosphate 5-dehydrogenase activity"/>
    <property type="evidence" value="ECO:0007669"/>
    <property type="project" value="UniProtKB-EC"/>
</dbReference>
<dbReference type="GO" id="GO:0019594">
    <property type="term" value="P:mannitol metabolic process"/>
    <property type="evidence" value="ECO:0007669"/>
    <property type="project" value="InterPro"/>
</dbReference>
<dbReference type="eggNOG" id="COG0246">
    <property type="taxonomic scope" value="Bacteria"/>
</dbReference>
<gene>
    <name evidence="9" type="ordered locus">Namu_3962</name>
</gene>
<dbReference type="STRING" id="479431.Namu_3962"/>
<dbReference type="InterPro" id="IPR036291">
    <property type="entry name" value="NAD(P)-bd_dom_sf"/>
</dbReference>
<dbReference type="InterPro" id="IPR013118">
    <property type="entry name" value="Mannitol_DH_C"/>
</dbReference>
<dbReference type="EMBL" id="CP001737">
    <property type="protein sequence ID" value="ACV80254.1"/>
    <property type="molecule type" value="Genomic_DNA"/>
</dbReference>
<dbReference type="SUPFAM" id="SSF51735">
    <property type="entry name" value="NAD(P)-binding Rossmann-fold domains"/>
    <property type="match status" value="1"/>
</dbReference>
<evidence type="ECO:0000313" key="10">
    <source>
        <dbReference type="Proteomes" id="UP000002218"/>
    </source>
</evidence>
<reference evidence="9 10" key="2">
    <citation type="journal article" date="2010" name="Stand. Genomic Sci.">
        <title>Complete genome sequence of Nakamurella multipartita type strain (Y-104).</title>
        <authorList>
            <person name="Tice H."/>
            <person name="Mayilraj S."/>
            <person name="Sims D."/>
            <person name="Lapidus A."/>
            <person name="Nolan M."/>
            <person name="Lucas S."/>
            <person name="Glavina Del Rio T."/>
            <person name="Copeland A."/>
            <person name="Cheng J.F."/>
            <person name="Meincke L."/>
            <person name="Bruce D."/>
            <person name="Goodwin L."/>
            <person name="Pitluck S."/>
            <person name="Ivanova N."/>
            <person name="Mavromatis K."/>
            <person name="Ovchinnikova G."/>
            <person name="Pati A."/>
            <person name="Chen A."/>
            <person name="Palaniappan K."/>
            <person name="Land M."/>
            <person name="Hauser L."/>
            <person name="Chang Y.J."/>
            <person name="Jeffries C.D."/>
            <person name="Detter J.C."/>
            <person name="Brettin T."/>
            <person name="Rohde M."/>
            <person name="Goker M."/>
            <person name="Bristow J."/>
            <person name="Eisen J.A."/>
            <person name="Markowitz V."/>
            <person name="Hugenholtz P."/>
            <person name="Kyrpides N.C."/>
            <person name="Klenk H.P."/>
            <person name="Chen F."/>
        </authorList>
    </citation>
    <scope>NUCLEOTIDE SEQUENCE [LARGE SCALE GENOMIC DNA]</scope>
    <source>
        <strain evidence="10">ATCC 700099 / DSM 44233 / CIP 104796 / JCM 9543 / NBRC 105858 / Y-104</strain>
    </source>
</reference>
<evidence type="ECO:0000256" key="2">
    <source>
        <dbReference type="ARBA" id="ARBA00012939"/>
    </source>
</evidence>